<dbReference type="AlphaFoldDB" id="A0AB39LXX1"/>
<dbReference type="PRINTS" id="PR01955">
    <property type="entry name" value="LANCFRANKIA"/>
</dbReference>
<dbReference type="InterPro" id="IPR007822">
    <property type="entry name" value="LANC-like"/>
</dbReference>
<name>A0AB39LXX1_9ACTN</name>
<dbReference type="Pfam" id="PF05147">
    <property type="entry name" value="LANC_like"/>
    <property type="match status" value="1"/>
</dbReference>
<reference evidence="1" key="1">
    <citation type="submission" date="2024-07" db="EMBL/GenBank/DDBJ databases">
        <authorList>
            <person name="Yu S.T."/>
        </authorList>
    </citation>
    <scope>NUCLEOTIDE SEQUENCE</scope>
    <source>
        <strain evidence="1">R02</strain>
    </source>
</reference>
<dbReference type="RefSeq" id="WP_369162007.1">
    <property type="nucleotide sequence ID" value="NZ_CP163429.1"/>
</dbReference>
<dbReference type="GO" id="GO:0031179">
    <property type="term" value="P:peptide modification"/>
    <property type="evidence" value="ECO:0007669"/>
    <property type="project" value="InterPro"/>
</dbReference>
<dbReference type="Gene3D" id="1.50.10.20">
    <property type="match status" value="1"/>
</dbReference>
<gene>
    <name evidence="1" type="ORF">AB5J57_33185</name>
</gene>
<organism evidence="1">
    <name type="scientific">Streptomyces sp. R02</name>
    <dbReference type="NCBI Taxonomy" id="3238623"/>
    <lineage>
        <taxon>Bacteria</taxon>
        <taxon>Bacillati</taxon>
        <taxon>Actinomycetota</taxon>
        <taxon>Actinomycetes</taxon>
        <taxon>Kitasatosporales</taxon>
        <taxon>Streptomycetaceae</taxon>
        <taxon>Streptomyces</taxon>
    </lineage>
</organism>
<evidence type="ECO:0000313" key="1">
    <source>
        <dbReference type="EMBL" id="XDP98388.1"/>
    </source>
</evidence>
<proteinExistence type="predicted"/>
<sequence>MQLAALALNDDTARRLAEHAALQAATDPRQTGQITDTSLCHGWAGLLLTTERIAADAARPDLRVALPALRDRLTAETQHHPAPEHAGLLAGPVGVLLTLHTLTTARPVDPEWETCLLLSP</sequence>
<accession>A0AB39LXX1</accession>
<dbReference type="EMBL" id="CP163429">
    <property type="protein sequence ID" value="XDP98388.1"/>
    <property type="molecule type" value="Genomic_DNA"/>
</dbReference>
<dbReference type="SUPFAM" id="SSF158745">
    <property type="entry name" value="LanC-like"/>
    <property type="match status" value="1"/>
</dbReference>
<protein>
    <submittedName>
        <fullName evidence="1">Lanthionine synthetase LanC family protein</fullName>
    </submittedName>
</protein>